<reference evidence="3 4" key="1">
    <citation type="submission" date="2016-10" db="EMBL/GenBank/DDBJ databases">
        <authorList>
            <person name="de Groot N.N."/>
        </authorList>
    </citation>
    <scope>NUCLEOTIDE SEQUENCE [LARGE SCALE GENOMIC DNA]</scope>
    <source>
        <strain evidence="3 4">DSM 27842</strain>
    </source>
</reference>
<gene>
    <name evidence="3" type="ORF">SAMN04490248_11818</name>
</gene>
<dbReference type="Pfam" id="PF07331">
    <property type="entry name" value="TctB"/>
    <property type="match status" value="1"/>
</dbReference>
<name>A0A1H8U3Y9_9RHOB</name>
<feature type="transmembrane region" description="Helical" evidence="1">
    <location>
        <begin position="20"/>
        <end position="39"/>
    </location>
</feature>
<protein>
    <submittedName>
        <fullName evidence="3">Tripartite tricarboxylate transporter TctB family protein</fullName>
    </submittedName>
</protein>
<keyword evidence="4" id="KW-1185">Reference proteome</keyword>
<dbReference type="EMBL" id="FODS01000018">
    <property type="protein sequence ID" value="SEO97776.1"/>
    <property type="molecule type" value="Genomic_DNA"/>
</dbReference>
<sequence>MSRIKTLQDLFKRYRRPGDLVFAVFFMLFALFLLANLGTQTEWVKRTQLVAQPAFWPAVAVWGMAIFGALHLASSFISPRIPGRLAEVTFWLRSLEYVAWFLVYVLLVPQLGYLLSTVAFAVILTFRLGYRGGRMLGFAALTALAIVLLFKSFLQVKVPGGAIYEYLPGAMRSFMLTYF</sequence>
<evidence type="ECO:0000313" key="4">
    <source>
        <dbReference type="Proteomes" id="UP000198893"/>
    </source>
</evidence>
<feature type="transmembrane region" description="Helical" evidence="1">
    <location>
        <begin position="98"/>
        <end position="123"/>
    </location>
</feature>
<evidence type="ECO:0000256" key="1">
    <source>
        <dbReference type="SAM" id="Phobius"/>
    </source>
</evidence>
<keyword evidence="1" id="KW-0472">Membrane</keyword>
<evidence type="ECO:0000313" key="3">
    <source>
        <dbReference type="EMBL" id="SEO97776.1"/>
    </source>
</evidence>
<dbReference type="AlphaFoldDB" id="A0A1H8U3Y9"/>
<feature type="transmembrane region" description="Helical" evidence="1">
    <location>
        <begin position="135"/>
        <end position="154"/>
    </location>
</feature>
<dbReference type="STRING" id="569882.SAMN04490248_11818"/>
<dbReference type="OrthoDB" id="8454209at2"/>
<keyword evidence="1" id="KW-1133">Transmembrane helix</keyword>
<dbReference type="Proteomes" id="UP000198893">
    <property type="component" value="Unassembled WGS sequence"/>
</dbReference>
<dbReference type="RefSeq" id="WP_093119400.1">
    <property type="nucleotide sequence ID" value="NZ_FODS01000018.1"/>
</dbReference>
<feature type="domain" description="DUF1468" evidence="2">
    <location>
        <begin position="21"/>
        <end position="159"/>
    </location>
</feature>
<keyword evidence="1" id="KW-0812">Transmembrane</keyword>
<organism evidence="3 4">
    <name type="scientific">Salinihabitans flavidus</name>
    <dbReference type="NCBI Taxonomy" id="569882"/>
    <lineage>
        <taxon>Bacteria</taxon>
        <taxon>Pseudomonadati</taxon>
        <taxon>Pseudomonadota</taxon>
        <taxon>Alphaproteobacteria</taxon>
        <taxon>Rhodobacterales</taxon>
        <taxon>Roseobacteraceae</taxon>
        <taxon>Salinihabitans</taxon>
    </lineage>
</organism>
<evidence type="ECO:0000259" key="2">
    <source>
        <dbReference type="Pfam" id="PF07331"/>
    </source>
</evidence>
<feature type="transmembrane region" description="Helical" evidence="1">
    <location>
        <begin position="59"/>
        <end position="77"/>
    </location>
</feature>
<dbReference type="InterPro" id="IPR009936">
    <property type="entry name" value="DUF1468"/>
</dbReference>
<proteinExistence type="predicted"/>
<accession>A0A1H8U3Y9</accession>